<evidence type="ECO:0000256" key="2">
    <source>
        <dbReference type="ARBA" id="ARBA00022723"/>
    </source>
</evidence>
<dbReference type="EMBL" id="ATMH01003789">
    <property type="protein sequence ID" value="EPY30914.1"/>
    <property type="molecule type" value="Genomic_DNA"/>
</dbReference>
<dbReference type="SMART" id="SM00702">
    <property type="entry name" value="P4Hc"/>
    <property type="match status" value="1"/>
</dbReference>
<reference evidence="7" key="2">
    <citation type="submission" date="2013-03" db="EMBL/GenBank/DDBJ databases">
        <authorList>
            <person name="Motta M.C.M."/>
            <person name="Martins A.C.A."/>
            <person name="Preta C.M.C.C."/>
            <person name="Silva R."/>
            <person name="de Souza S.S."/>
            <person name="Klein C.C."/>
            <person name="de Almeida L.G.P."/>
            <person name="Cunha O.L."/>
            <person name="Colabardini A.C."/>
            <person name="Lima B.A."/>
            <person name="Machado C.R."/>
            <person name="Soares C.M.A."/>
            <person name="de Menezes C.B.A."/>
            <person name="Bartolomeu D.C."/>
            <person name="Grisard E.C."/>
            <person name="Fantinatti-Garboggini F."/>
            <person name="Rodrigues-Luiz G.F."/>
            <person name="Wagner G."/>
            <person name="Goldman G.H."/>
            <person name="Fietto J.L.R."/>
            <person name="Ciapina L.P."/>
            <person name="Brocchi M."/>
            <person name="Elias M.C."/>
            <person name="Goldman M.H.S."/>
            <person name="Sagot M.-F."/>
            <person name="Pereira M."/>
            <person name="Stoco P.H."/>
            <person name="Teixeira S.M.R."/>
            <person name="de Mendonca-Neto R.P."/>
            <person name="Maciel T.E.F."/>
            <person name="Mendes T.A.O."/>
            <person name="Urmenyi T.P."/>
            <person name="Teixeira M.M.G."/>
            <person name="de Camargo E.F.P."/>
            <person name="de Sousa W."/>
            <person name="Schenkman S."/>
            <person name="de Vasconcelos A.T.R."/>
        </authorList>
    </citation>
    <scope>NUCLEOTIDE SEQUENCE</scope>
</reference>
<dbReference type="OrthoDB" id="69177at2759"/>
<evidence type="ECO:0000256" key="3">
    <source>
        <dbReference type="ARBA" id="ARBA00022964"/>
    </source>
</evidence>
<keyword evidence="2" id="KW-0479">Metal-binding</keyword>
<dbReference type="GO" id="GO:0031418">
    <property type="term" value="F:L-ascorbic acid binding"/>
    <property type="evidence" value="ECO:0007669"/>
    <property type="project" value="InterPro"/>
</dbReference>
<evidence type="ECO:0000256" key="1">
    <source>
        <dbReference type="ARBA" id="ARBA00001961"/>
    </source>
</evidence>
<dbReference type="PANTHER" id="PTHR10869:SF246">
    <property type="entry name" value="TRANSMEMBRANE PROLYL 4-HYDROXYLASE"/>
    <property type="match status" value="1"/>
</dbReference>
<dbReference type="Pfam" id="PF13640">
    <property type="entry name" value="2OG-FeII_Oxy_3"/>
    <property type="match status" value="1"/>
</dbReference>
<evidence type="ECO:0000313" key="8">
    <source>
        <dbReference type="EMBL" id="EPY30914.1"/>
    </source>
</evidence>
<keyword evidence="5" id="KW-0408">Iron</keyword>
<dbReference type="InterPro" id="IPR005123">
    <property type="entry name" value="Oxoglu/Fe-dep_dioxygenase_dom"/>
</dbReference>
<dbReference type="InterPro" id="IPR006620">
    <property type="entry name" value="Pro_4_hyd_alph"/>
</dbReference>
<name>S9U2H8_9TRYP</name>
<gene>
    <name evidence="8" type="ORF">STCU_03789</name>
    <name evidence="7" type="ORF">STCU_06901</name>
</gene>
<comment type="caution">
    <text evidence="7">The sequence shown here is derived from an EMBL/GenBank/DDBJ whole genome shotgun (WGS) entry which is preliminary data.</text>
</comment>
<dbReference type="SUPFAM" id="SSF51197">
    <property type="entry name" value="Clavaminate synthase-like"/>
    <property type="match status" value="1"/>
</dbReference>
<organism evidence="7 9">
    <name type="scientific">Strigomonas culicis</name>
    <dbReference type="NCBI Taxonomy" id="28005"/>
    <lineage>
        <taxon>Eukaryota</taxon>
        <taxon>Discoba</taxon>
        <taxon>Euglenozoa</taxon>
        <taxon>Kinetoplastea</taxon>
        <taxon>Metakinetoplastina</taxon>
        <taxon>Trypanosomatida</taxon>
        <taxon>Trypanosomatidae</taxon>
        <taxon>Strigomonadinae</taxon>
        <taxon>Strigomonas</taxon>
    </lineage>
</organism>
<dbReference type="GO" id="GO:0004656">
    <property type="term" value="F:procollagen-proline 4-dioxygenase activity"/>
    <property type="evidence" value="ECO:0007669"/>
    <property type="project" value="TreeGrafter"/>
</dbReference>
<feature type="domain" description="Fe2OG dioxygenase" evidence="6">
    <location>
        <begin position="142"/>
        <end position="264"/>
    </location>
</feature>
<dbReference type="PROSITE" id="PS51471">
    <property type="entry name" value="FE2OG_OXY"/>
    <property type="match status" value="1"/>
</dbReference>
<evidence type="ECO:0000313" key="7">
    <source>
        <dbReference type="EMBL" id="EPY24992.1"/>
    </source>
</evidence>
<keyword evidence="3" id="KW-0223">Dioxygenase</keyword>
<proteinExistence type="predicted"/>
<evidence type="ECO:0000313" key="9">
    <source>
        <dbReference type="Proteomes" id="UP000015354"/>
    </source>
</evidence>
<keyword evidence="9" id="KW-1185">Reference proteome</keyword>
<dbReference type="GO" id="GO:0005783">
    <property type="term" value="C:endoplasmic reticulum"/>
    <property type="evidence" value="ECO:0007669"/>
    <property type="project" value="TreeGrafter"/>
</dbReference>
<dbReference type="PANTHER" id="PTHR10869">
    <property type="entry name" value="PROLYL 4-HYDROXYLASE ALPHA SUBUNIT"/>
    <property type="match status" value="1"/>
</dbReference>
<keyword evidence="4" id="KW-0560">Oxidoreductase</keyword>
<evidence type="ECO:0000256" key="4">
    <source>
        <dbReference type="ARBA" id="ARBA00023002"/>
    </source>
</evidence>
<evidence type="ECO:0000256" key="5">
    <source>
        <dbReference type="ARBA" id="ARBA00023004"/>
    </source>
</evidence>
<dbReference type="FunFam" id="2.60.120.620:FF:000037">
    <property type="entry name" value="Phytanoyl-CoA_dioxygenase_(PhyH)/2OG-Fe(II )_oxygenase_superfamily_-_putative"/>
    <property type="match status" value="1"/>
</dbReference>
<protein>
    <recommendedName>
        <fullName evidence="6">Fe2OG dioxygenase domain-containing protein</fullName>
    </recommendedName>
</protein>
<dbReference type="InterPro" id="IPR045054">
    <property type="entry name" value="P4HA-like"/>
</dbReference>
<dbReference type="AlphaFoldDB" id="S9U2H8"/>
<comment type="cofactor">
    <cofactor evidence="1">
        <name>L-ascorbate</name>
        <dbReference type="ChEBI" id="CHEBI:38290"/>
    </cofactor>
</comment>
<dbReference type="Proteomes" id="UP000015354">
    <property type="component" value="Unassembled WGS sequence"/>
</dbReference>
<reference evidence="7 9" key="1">
    <citation type="journal article" date="2013" name="PLoS ONE">
        <title>Predicting the Proteins of Angomonas deanei, Strigomonas culicis and Their Respective Endosymbionts Reveals New Aspects of the Trypanosomatidae Family.</title>
        <authorList>
            <person name="Motta M.C."/>
            <person name="Martins A.C."/>
            <person name="de Souza S.S."/>
            <person name="Catta-Preta C.M."/>
            <person name="Silva R."/>
            <person name="Klein C.C."/>
            <person name="de Almeida L.G."/>
            <person name="de Lima Cunha O."/>
            <person name="Ciapina L.P."/>
            <person name="Brocchi M."/>
            <person name="Colabardini A.C."/>
            <person name="de Araujo Lima B."/>
            <person name="Machado C.R."/>
            <person name="de Almeida Soares C.M."/>
            <person name="Probst C.M."/>
            <person name="de Menezes C.B."/>
            <person name="Thompson C.E."/>
            <person name="Bartholomeu D.C."/>
            <person name="Gradia D.F."/>
            <person name="Pavoni D.P."/>
            <person name="Grisard E.C."/>
            <person name="Fantinatti-Garboggini F."/>
            <person name="Marchini F.K."/>
            <person name="Rodrigues-Luiz G.F."/>
            <person name="Wagner G."/>
            <person name="Goldman G.H."/>
            <person name="Fietto J.L."/>
            <person name="Elias M.C."/>
            <person name="Goldman M.H."/>
            <person name="Sagot M.F."/>
            <person name="Pereira M."/>
            <person name="Stoco P.H."/>
            <person name="de Mendonca-Neto R.P."/>
            <person name="Teixeira S.M."/>
            <person name="Maciel T.E."/>
            <person name="de Oliveira Mendes T.A."/>
            <person name="Urmenyi T.P."/>
            <person name="de Souza W."/>
            <person name="Schenkman S."/>
            <person name="de Vasconcelos A.T."/>
        </authorList>
    </citation>
    <scope>NUCLEOTIDE SEQUENCE [LARGE SCALE GENOMIC DNA]</scope>
</reference>
<dbReference type="Gene3D" id="2.60.120.620">
    <property type="entry name" value="q2cbj1_9rhob like domain"/>
    <property type="match status" value="1"/>
</dbReference>
<sequence length="315" mass="35904">MYSYNNIIEKEEPKEKELIDQCLDSFLETPQTQQYTVGTNVDCIVVEHFLTDEECDALLNACETVGYSFWKQKKHDDPSTMICDSSTMAVRDVDTIEANFPRLSKKLFERIQSSVNLVPKQFHKDMEHADELFEKDLEGEWVPDSMSENLLFGRYGPGGHFMPHIDGSTIVDLNKRSFYTVLVYLNDCPAGGETFLFSGEQQKVMVFDDSANKYRGSNTSRIGAVHPKKGSAAFFYYDLLHEGSPVLEGKKYICRADLMYRREPPIFTSAKDLEAFQLYQDARLAESSGNAEEACRMFRRVSKLSPGVAELFYLA</sequence>
<dbReference type="EMBL" id="ATMH01006901">
    <property type="protein sequence ID" value="EPY24992.1"/>
    <property type="molecule type" value="Genomic_DNA"/>
</dbReference>
<dbReference type="GO" id="GO:0005506">
    <property type="term" value="F:iron ion binding"/>
    <property type="evidence" value="ECO:0007669"/>
    <property type="project" value="InterPro"/>
</dbReference>
<accession>S9U2H8</accession>
<evidence type="ECO:0000259" key="6">
    <source>
        <dbReference type="PROSITE" id="PS51471"/>
    </source>
</evidence>
<dbReference type="InterPro" id="IPR044862">
    <property type="entry name" value="Pro_4_hyd_alph_FE2OG_OXY"/>
</dbReference>